<protein>
    <recommendedName>
        <fullName evidence="2">histidine kinase</fullName>
        <ecNumber evidence="2">2.7.13.3</ecNumber>
    </recommendedName>
</protein>
<dbReference type="EC" id="2.7.13.3" evidence="2"/>
<name>A0ABW0W058_9BACL</name>
<dbReference type="CDD" id="cd16917">
    <property type="entry name" value="HATPase_UhpB-NarQ-NarX-like"/>
    <property type="match status" value="1"/>
</dbReference>
<dbReference type="InterPro" id="IPR050482">
    <property type="entry name" value="Sensor_HK_TwoCompSys"/>
</dbReference>
<proteinExistence type="predicted"/>
<keyword evidence="7" id="KW-1133">Transmembrane helix</keyword>
<dbReference type="Pfam" id="PF23540">
    <property type="entry name" value="DesK_N"/>
    <property type="match status" value="1"/>
</dbReference>
<dbReference type="SUPFAM" id="SSF55874">
    <property type="entry name" value="ATPase domain of HSP90 chaperone/DNA topoisomerase II/histidine kinase"/>
    <property type="match status" value="1"/>
</dbReference>
<dbReference type="InterPro" id="IPR036890">
    <property type="entry name" value="HATPase_C_sf"/>
</dbReference>
<keyword evidence="7" id="KW-0812">Transmembrane</keyword>
<keyword evidence="5" id="KW-0902">Two-component regulatory system</keyword>
<evidence type="ECO:0000256" key="2">
    <source>
        <dbReference type="ARBA" id="ARBA00012438"/>
    </source>
</evidence>
<feature type="domain" description="Signal transduction histidine kinase subgroup 3 dimerisation and phosphoacceptor" evidence="9">
    <location>
        <begin position="177"/>
        <end position="240"/>
    </location>
</feature>
<dbReference type="InterPro" id="IPR011712">
    <property type="entry name" value="Sig_transdc_His_kin_sub3_dim/P"/>
</dbReference>
<keyword evidence="4 11" id="KW-0418">Kinase</keyword>
<feature type="transmembrane region" description="Helical" evidence="7">
    <location>
        <begin position="12"/>
        <end position="29"/>
    </location>
</feature>
<feature type="domain" description="Histidine kinase/HSP90-like ATPase" evidence="8">
    <location>
        <begin position="281"/>
        <end position="372"/>
    </location>
</feature>
<feature type="transmembrane region" description="Helical" evidence="7">
    <location>
        <begin position="35"/>
        <end position="55"/>
    </location>
</feature>
<gene>
    <name evidence="11" type="ORF">ACFPYJ_19925</name>
</gene>
<dbReference type="InterPro" id="IPR056374">
    <property type="entry name" value="DesK/YvfT_N"/>
</dbReference>
<evidence type="ECO:0000256" key="4">
    <source>
        <dbReference type="ARBA" id="ARBA00022777"/>
    </source>
</evidence>
<evidence type="ECO:0000256" key="6">
    <source>
        <dbReference type="SAM" id="Coils"/>
    </source>
</evidence>
<evidence type="ECO:0000256" key="5">
    <source>
        <dbReference type="ARBA" id="ARBA00023012"/>
    </source>
</evidence>
<comment type="catalytic activity">
    <reaction evidence="1">
        <text>ATP + protein L-histidine = ADP + protein N-phospho-L-histidine.</text>
        <dbReference type="EC" id="2.7.13.3"/>
    </reaction>
</comment>
<evidence type="ECO:0000259" key="10">
    <source>
        <dbReference type="Pfam" id="PF23540"/>
    </source>
</evidence>
<keyword evidence="6" id="KW-0175">Coiled coil</keyword>
<dbReference type="Pfam" id="PF02518">
    <property type="entry name" value="HATPase_c"/>
    <property type="match status" value="1"/>
</dbReference>
<dbReference type="GO" id="GO:0016301">
    <property type="term" value="F:kinase activity"/>
    <property type="evidence" value="ECO:0007669"/>
    <property type="project" value="UniProtKB-KW"/>
</dbReference>
<dbReference type="Gene3D" id="3.30.565.10">
    <property type="entry name" value="Histidine kinase-like ATPase, C-terminal domain"/>
    <property type="match status" value="1"/>
</dbReference>
<feature type="transmembrane region" description="Helical" evidence="7">
    <location>
        <begin position="67"/>
        <end position="90"/>
    </location>
</feature>
<keyword evidence="3" id="KW-0808">Transferase</keyword>
<dbReference type="EMBL" id="JBHSOW010000072">
    <property type="protein sequence ID" value="MFC5651337.1"/>
    <property type="molecule type" value="Genomic_DNA"/>
</dbReference>
<evidence type="ECO:0000313" key="12">
    <source>
        <dbReference type="Proteomes" id="UP001596047"/>
    </source>
</evidence>
<dbReference type="PANTHER" id="PTHR24421">
    <property type="entry name" value="NITRATE/NITRITE SENSOR PROTEIN NARX-RELATED"/>
    <property type="match status" value="1"/>
</dbReference>
<accession>A0ABW0W058</accession>
<evidence type="ECO:0000259" key="9">
    <source>
        <dbReference type="Pfam" id="PF07730"/>
    </source>
</evidence>
<feature type="transmembrane region" description="Helical" evidence="7">
    <location>
        <begin position="131"/>
        <end position="149"/>
    </location>
</feature>
<dbReference type="InterPro" id="IPR003594">
    <property type="entry name" value="HATPase_dom"/>
</dbReference>
<dbReference type="Pfam" id="PF07730">
    <property type="entry name" value="HisKA_3"/>
    <property type="match status" value="1"/>
</dbReference>
<dbReference type="PANTHER" id="PTHR24421:SF63">
    <property type="entry name" value="SENSOR HISTIDINE KINASE DESK"/>
    <property type="match status" value="1"/>
</dbReference>
<organism evidence="11 12">
    <name type="scientific">Paenibacillus solisilvae</name>
    <dbReference type="NCBI Taxonomy" id="2486751"/>
    <lineage>
        <taxon>Bacteria</taxon>
        <taxon>Bacillati</taxon>
        <taxon>Bacillota</taxon>
        <taxon>Bacilli</taxon>
        <taxon>Bacillales</taxon>
        <taxon>Paenibacillaceae</taxon>
        <taxon>Paenibacillus</taxon>
    </lineage>
</organism>
<keyword evidence="7" id="KW-0472">Membrane</keyword>
<comment type="caution">
    <text evidence="11">The sequence shown here is derived from an EMBL/GenBank/DDBJ whole genome shotgun (WGS) entry which is preliminary data.</text>
</comment>
<feature type="domain" description="DesK/YvfT N-terminal" evidence="10">
    <location>
        <begin position="15"/>
        <end position="143"/>
    </location>
</feature>
<evidence type="ECO:0000313" key="11">
    <source>
        <dbReference type="EMBL" id="MFC5651337.1"/>
    </source>
</evidence>
<reference evidence="12" key="1">
    <citation type="journal article" date="2019" name="Int. J. Syst. Evol. Microbiol.">
        <title>The Global Catalogue of Microorganisms (GCM) 10K type strain sequencing project: providing services to taxonomists for standard genome sequencing and annotation.</title>
        <authorList>
            <consortium name="The Broad Institute Genomics Platform"/>
            <consortium name="The Broad Institute Genome Sequencing Center for Infectious Disease"/>
            <person name="Wu L."/>
            <person name="Ma J."/>
        </authorList>
    </citation>
    <scope>NUCLEOTIDE SEQUENCE [LARGE SCALE GENOMIC DNA]</scope>
    <source>
        <strain evidence="12">CGMCC 1.3240</strain>
    </source>
</reference>
<keyword evidence="12" id="KW-1185">Reference proteome</keyword>
<dbReference type="RefSeq" id="WP_379189952.1">
    <property type="nucleotide sequence ID" value="NZ_JBHSOW010000072.1"/>
</dbReference>
<evidence type="ECO:0000256" key="7">
    <source>
        <dbReference type="SAM" id="Phobius"/>
    </source>
</evidence>
<evidence type="ECO:0000259" key="8">
    <source>
        <dbReference type="Pfam" id="PF02518"/>
    </source>
</evidence>
<evidence type="ECO:0000256" key="3">
    <source>
        <dbReference type="ARBA" id="ARBA00022679"/>
    </source>
</evidence>
<dbReference type="Proteomes" id="UP001596047">
    <property type="component" value="Unassembled WGS sequence"/>
</dbReference>
<dbReference type="Gene3D" id="1.20.5.1930">
    <property type="match status" value="1"/>
</dbReference>
<sequence>MKKAGGRRPSGPPYIFSFVWLIYLVYPLYDFSSRPIDQLIEGIALLIVFVGLYLYSYRRQRGRLYSVLGQLLMVGIFTFRYDASFIYFAFYPSPLIGMLPNKKQIVISMSAKVVLYAAVCWNYKLYLDSNSLIQLVPAMLVMLALPFAVRAGHKAKELRAKLNLANEEIARLSKNEERQRISRDLHDTLGHTLSLITLKSELTEKLITRNPERAIQEVKDIQVTSRAALKQVRELVSGMNAVTVLEEMDHAKQILTAAGIGMETKSELDGRIPSPLIDNILGMCLRESVTNVVKHSRARMCKVELLKQTGTLQMIVTDDGDGTDNVSSSAESQTASCNGLKGMRDRLKLVEGELEFESAAHKGTRLLFTVPLVNKSGEEGESRA</sequence>
<feature type="coiled-coil region" evidence="6">
    <location>
        <begin position="148"/>
        <end position="175"/>
    </location>
</feature>
<evidence type="ECO:0000256" key="1">
    <source>
        <dbReference type="ARBA" id="ARBA00000085"/>
    </source>
</evidence>